<sequence length="25" mass="2970">MEAVKDSFSLLINLLEERDFEPSRM</sequence>
<dbReference type="Proteomes" id="UP000001645">
    <property type="component" value="Chromosome Z"/>
</dbReference>
<name>A0A803XRL9_MELGA</name>
<dbReference type="InParanoid" id="A0A803XRL9"/>
<protein>
    <submittedName>
        <fullName evidence="1">Uncharacterized protein</fullName>
    </submittedName>
</protein>
<evidence type="ECO:0000313" key="1">
    <source>
        <dbReference type="Ensembl" id="ENSMGAP00000022165.1"/>
    </source>
</evidence>
<keyword evidence="2" id="KW-1185">Reference proteome</keyword>
<dbReference type="AlphaFoldDB" id="A0A803XRL9"/>
<organism evidence="1 2">
    <name type="scientific">Meleagris gallopavo</name>
    <name type="common">Wild turkey</name>
    <dbReference type="NCBI Taxonomy" id="9103"/>
    <lineage>
        <taxon>Eukaryota</taxon>
        <taxon>Metazoa</taxon>
        <taxon>Chordata</taxon>
        <taxon>Craniata</taxon>
        <taxon>Vertebrata</taxon>
        <taxon>Euteleostomi</taxon>
        <taxon>Archelosauria</taxon>
        <taxon>Archosauria</taxon>
        <taxon>Dinosauria</taxon>
        <taxon>Saurischia</taxon>
        <taxon>Theropoda</taxon>
        <taxon>Coelurosauria</taxon>
        <taxon>Aves</taxon>
        <taxon>Neognathae</taxon>
        <taxon>Galloanserae</taxon>
        <taxon>Galliformes</taxon>
        <taxon>Phasianidae</taxon>
        <taxon>Meleagridinae</taxon>
        <taxon>Meleagris</taxon>
    </lineage>
</organism>
<accession>A0A803XRL9</accession>
<evidence type="ECO:0000313" key="2">
    <source>
        <dbReference type="Proteomes" id="UP000001645"/>
    </source>
</evidence>
<reference evidence="1" key="2">
    <citation type="submission" date="2025-08" db="UniProtKB">
        <authorList>
            <consortium name="Ensembl"/>
        </authorList>
    </citation>
    <scope>IDENTIFICATION</scope>
</reference>
<reference evidence="1 2" key="1">
    <citation type="journal article" date="2010" name="PLoS Biol.">
        <title>Multi-platform next-generation sequencing of the domestic turkey (Meleagris gallopavo): genome assembly and analysis.</title>
        <authorList>
            <person name="Dalloul R.A."/>
            <person name="Long J.A."/>
            <person name="Zimin A.V."/>
            <person name="Aslam L."/>
            <person name="Beal K."/>
            <person name="Blomberg L.A."/>
            <person name="Bouffard P."/>
            <person name="Burt D.W."/>
            <person name="Crasta O."/>
            <person name="Crooijmans R.P."/>
            <person name="Cooper K."/>
            <person name="Coulombe R.A."/>
            <person name="De S."/>
            <person name="Delany M.E."/>
            <person name="Dodgson J.B."/>
            <person name="Dong J.J."/>
            <person name="Evans C."/>
            <person name="Frederickson K.M."/>
            <person name="Flicek P."/>
            <person name="Florea L."/>
            <person name="Folkerts O."/>
            <person name="Groenen M.A."/>
            <person name="Harkins T.T."/>
            <person name="Herrero J."/>
            <person name="Hoffmann S."/>
            <person name="Megens H.J."/>
            <person name="Jiang A."/>
            <person name="de Jong P."/>
            <person name="Kaiser P."/>
            <person name="Kim H."/>
            <person name="Kim K.W."/>
            <person name="Kim S."/>
            <person name="Langenberger D."/>
            <person name="Lee M.K."/>
            <person name="Lee T."/>
            <person name="Mane S."/>
            <person name="Marcais G."/>
            <person name="Marz M."/>
            <person name="McElroy A.P."/>
            <person name="Modise T."/>
            <person name="Nefedov M."/>
            <person name="Notredame C."/>
            <person name="Paton I.R."/>
            <person name="Payne W.S."/>
            <person name="Pertea G."/>
            <person name="Prickett D."/>
            <person name="Puiu D."/>
            <person name="Qioa D."/>
            <person name="Raineri E."/>
            <person name="Ruffier M."/>
            <person name="Salzberg S.L."/>
            <person name="Schatz M.C."/>
            <person name="Scheuring C."/>
            <person name="Schmidt C.J."/>
            <person name="Schroeder S."/>
            <person name="Searle S.M."/>
            <person name="Smith E.J."/>
            <person name="Smith J."/>
            <person name="Sonstegard T.S."/>
            <person name="Stadler P.F."/>
            <person name="Tafer H."/>
            <person name="Tu Z.J."/>
            <person name="Van Tassell C.P."/>
            <person name="Vilella A.J."/>
            <person name="Williams K.P."/>
            <person name="Yorke J.A."/>
            <person name="Zhang L."/>
            <person name="Zhang H.B."/>
            <person name="Zhang X."/>
            <person name="Zhang Y."/>
            <person name="Reed K.M."/>
        </authorList>
    </citation>
    <scope>NUCLEOTIDE SEQUENCE [LARGE SCALE GENOMIC DNA]</scope>
</reference>
<reference evidence="1" key="3">
    <citation type="submission" date="2025-09" db="UniProtKB">
        <authorList>
            <consortium name="Ensembl"/>
        </authorList>
    </citation>
    <scope>IDENTIFICATION</scope>
</reference>
<proteinExistence type="predicted"/>
<dbReference type="Ensembl" id="ENSMGAT00000028530.1">
    <property type="protein sequence ID" value="ENSMGAP00000022165.1"/>
    <property type="gene ID" value="ENSMGAG00000019144.1"/>
</dbReference>